<dbReference type="Gene3D" id="3.40.50.720">
    <property type="entry name" value="NAD(P)-binding Rossmann-like Domain"/>
    <property type="match status" value="1"/>
</dbReference>
<dbReference type="PRINTS" id="PR00080">
    <property type="entry name" value="SDRFAMILY"/>
</dbReference>
<dbReference type="NCBIfam" id="TIGR01963">
    <property type="entry name" value="PHB_DH"/>
    <property type="match status" value="1"/>
</dbReference>
<protein>
    <recommendedName>
        <fullName evidence="3">D-xylose 1-dehydrogenase</fullName>
        <ecNumber evidence="2">1.1.1.175</ecNumber>
    </recommendedName>
</protein>
<dbReference type="InterPro" id="IPR020904">
    <property type="entry name" value="Sc_DH/Rdtase_CS"/>
</dbReference>
<evidence type="ECO:0000256" key="3">
    <source>
        <dbReference type="ARBA" id="ARBA00069939"/>
    </source>
</evidence>
<dbReference type="InterPro" id="IPR002347">
    <property type="entry name" value="SDR_fam"/>
</dbReference>
<proteinExistence type="inferred from homology"/>
<evidence type="ECO:0000256" key="2">
    <source>
        <dbReference type="ARBA" id="ARBA00066641"/>
    </source>
</evidence>
<evidence type="ECO:0000313" key="6">
    <source>
        <dbReference type="Proteomes" id="UP000215616"/>
    </source>
</evidence>
<dbReference type="AlphaFoldDB" id="A0A258DC98"/>
<dbReference type="FunFam" id="3.40.50.720:FF:000084">
    <property type="entry name" value="Short-chain dehydrogenase reductase"/>
    <property type="match status" value="1"/>
</dbReference>
<dbReference type="PROSITE" id="PS00061">
    <property type="entry name" value="ADH_SHORT"/>
    <property type="match status" value="1"/>
</dbReference>
<evidence type="ECO:0000256" key="1">
    <source>
        <dbReference type="ARBA" id="ARBA00006484"/>
    </source>
</evidence>
<dbReference type="EC" id="1.1.1.175" evidence="2"/>
<dbReference type="Pfam" id="PF00106">
    <property type="entry name" value="adh_short"/>
    <property type="match status" value="1"/>
</dbReference>
<organism evidence="5 6">
    <name type="scientific">Caulobacter vibrioides</name>
    <name type="common">Caulobacter crescentus</name>
    <dbReference type="NCBI Taxonomy" id="155892"/>
    <lineage>
        <taxon>Bacteria</taxon>
        <taxon>Pseudomonadati</taxon>
        <taxon>Pseudomonadota</taxon>
        <taxon>Alphaproteobacteria</taxon>
        <taxon>Caulobacterales</taxon>
        <taxon>Caulobacteraceae</taxon>
        <taxon>Caulobacter</taxon>
    </lineage>
</organism>
<dbReference type="Proteomes" id="UP000215616">
    <property type="component" value="Unassembled WGS sequence"/>
</dbReference>
<sequence length="265" mass="27768">MAVDFGLQGQVAIVTGSTSGIGHAMADALAAQGCNIVMNGLGEMNAIERARAEMAETHGVEVLYHGADMTKPIEIADMVRAAKAEFGELDILVNNAGVQHVAPVEDFPDDKWDLIIAVNLSSAFHATKAAVPIMKEQGRGRIVNVASAHGLVASPFKAAYVAAKHGIMGLTKTVALEVAQHGITCNAICPGFVKTPLVEAQIADQAKARGISEEAVMKDVILASQPTKQFVTFEQMNGMLLYLVSDLGASANGAAYQIDGGWVAQ</sequence>
<evidence type="ECO:0000313" key="5">
    <source>
        <dbReference type="EMBL" id="OYX05585.1"/>
    </source>
</evidence>
<accession>A0A258DC98</accession>
<dbReference type="NCBIfam" id="NF009093">
    <property type="entry name" value="PRK12429.1"/>
    <property type="match status" value="1"/>
</dbReference>
<comment type="similarity">
    <text evidence="1 4">Belongs to the short-chain dehydrogenases/reductases (SDR) family.</text>
</comment>
<dbReference type="InterPro" id="IPR036291">
    <property type="entry name" value="NAD(P)-bd_dom_sf"/>
</dbReference>
<reference evidence="5 6" key="1">
    <citation type="submission" date="2017-03" db="EMBL/GenBank/DDBJ databases">
        <title>Lifting the veil on microbial sulfur biogeochemistry in mining wastewaters.</title>
        <authorList>
            <person name="Kantor R.S."/>
            <person name="Colenbrander Nelson T."/>
            <person name="Marshall S."/>
            <person name="Bennett D."/>
            <person name="Apte S."/>
            <person name="Camacho D."/>
            <person name="Thomas B.C."/>
            <person name="Warren L.A."/>
            <person name="Banfield J.F."/>
        </authorList>
    </citation>
    <scope>NUCLEOTIDE SEQUENCE [LARGE SCALE GENOMIC DNA]</scope>
    <source>
        <strain evidence="5">32-67-7</strain>
    </source>
</reference>
<dbReference type="SUPFAM" id="SSF51735">
    <property type="entry name" value="NAD(P)-binding Rossmann-fold domains"/>
    <property type="match status" value="1"/>
</dbReference>
<comment type="caution">
    <text evidence="5">The sequence shown here is derived from an EMBL/GenBank/DDBJ whole genome shotgun (WGS) entry which is preliminary data.</text>
</comment>
<dbReference type="GO" id="GO:0003858">
    <property type="term" value="F:3-hydroxybutyrate dehydrogenase activity"/>
    <property type="evidence" value="ECO:0007669"/>
    <property type="project" value="InterPro"/>
</dbReference>
<dbReference type="PRINTS" id="PR00081">
    <property type="entry name" value="GDHRDH"/>
</dbReference>
<gene>
    <name evidence="5" type="ORF">B7Z12_03295</name>
</gene>
<dbReference type="GO" id="GO:0047838">
    <property type="term" value="F:D-xylose 1-dehydrogenase (NAD+) activity"/>
    <property type="evidence" value="ECO:0007669"/>
    <property type="project" value="UniProtKB-EC"/>
</dbReference>
<dbReference type="InterPro" id="IPR050259">
    <property type="entry name" value="SDR"/>
</dbReference>
<dbReference type="PANTHER" id="PTHR42879:SF2">
    <property type="entry name" value="3-OXOACYL-[ACYL-CARRIER-PROTEIN] REDUCTASE FABG"/>
    <property type="match status" value="1"/>
</dbReference>
<dbReference type="GO" id="GO:0032787">
    <property type="term" value="P:monocarboxylic acid metabolic process"/>
    <property type="evidence" value="ECO:0007669"/>
    <property type="project" value="UniProtKB-ARBA"/>
</dbReference>
<dbReference type="PANTHER" id="PTHR42879">
    <property type="entry name" value="3-OXOACYL-(ACYL-CARRIER-PROTEIN) REDUCTASE"/>
    <property type="match status" value="1"/>
</dbReference>
<dbReference type="InterPro" id="IPR011294">
    <property type="entry name" value="3-OHbutyrate_DH"/>
</dbReference>
<dbReference type="EMBL" id="NCDQ01000029">
    <property type="protein sequence ID" value="OYX05585.1"/>
    <property type="molecule type" value="Genomic_DNA"/>
</dbReference>
<evidence type="ECO:0000256" key="4">
    <source>
        <dbReference type="RuleBase" id="RU000363"/>
    </source>
</evidence>
<name>A0A258DC98_CAUVI</name>